<keyword evidence="2" id="KW-1185">Reference proteome</keyword>
<organism evidence="1 2">
    <name type="scientific">Formosa sediminum</name>
    <dbReference type="NCBI Taxonomy" id="2594004"/>
    <lineage>
        <taxon>Bacteria</taxon>
        <taxon>Pseudomonadati</taxon>
        <taxon>Bacteroidota</taxon>
        <taxon>Flavobacteriia</taxon>
        <taxon>Flavobacteriales</taxon>
        <taxon>Flavobacteriaceae</taxon>
        <taxon>Formosa</taxon>
    </lineage>
</organism>
<accession>A0A516GU89</accession>
<reference evidence="1 2" key="1">
    <citation type="submission" date="2019-07" db="EMBL/GenBank/DDBJ databases">
        <title>Genome sequencing for Formosa sp. PS13.</title>
        <authorList>
            <person name="Park S.-J."/>
        </authorList>
    </citation>
    <scope>NUCLEOTIDE SEQUENCE [LARGE SCALE GENOMIC DNA]</scope>
    <source>
        <strain evidence="1 2">PS13</strain>
    </source>
</reference>
<name>A0A516GU89_9FLAO</name>
<dbReference type="RefSeq" id="WP_143381997.1">
    <property type="nucleotide sequence ID" value="NZ_CP041637.1"/>
</dbReference>
<proteinExistence type="predicted"/>
<evidence type="ECO:0000313" key="1">
    <source>
        <dbReference type="EMBL" id="QDO95089.1"/>
    </source>
</evidence>
<dbReference type="Proteomes" id="UP000319209">
    <property type="component" value="Chromosome"/>
</dbReference>
<sequence length="281" mass="31426">MKHLKKHFQIYLLLTVTVLFSNCTSNDDDQKEEAETTDEKLAISSFNMLSKDHTFSVLASKVYTVDSLVVCLFPSPVNYSSLTPTIEFEGTSLSYRVNEEEFKPYTASVGEPIDFSYPNTVDFKVSNSDQTNAKVYRIIVDTQQPILFNNSVITIPDSPVNKTYAGLEVDTWTNVGNYPIRLTLRTNNYINITTPEAAGANIFSTTLSIPEAANLNPKQQGYVNVYAGASVTGTYTATALFNMYFQENLRYIVYEDVSTSEYIKDIGYKPAQLNMSGTIID</sequence>
<dbReference type="OrthoDB" id="1429018at2"/>
<dbReference type="KEGG" id="fop:FNB79_14285"/>
<evidence type="ECO:0000313" key="2">
    <source>
        <dbReference type="Proteomes" id="UP000319209"/>
    </source>
</evidence>
<dbReference type="EMBL" id="CP041637">
    <property type="protein sequence ID" value="QDO95089.1"/>
    <property type="molecule type" value="Genomic_DNA"/>
</dbReference>
<protein>
    <submittedName>
        <fullName evidence="1">Uncharacterized protein</fullName>
    </submittedName>
</protein>
<dbReference type="AlphaFoldDB" id="A0A516GU89"/>
<gene>
    <name evidence="1" type="ORF">FNB79_14285</name>
</gene>